<comment type="caution">
    <text evidence="1">The sequence shown here is derived from an EMBL/GenBank/DDBJ whole genome shotgun (WGS) entry which is preliminary data.</text>
</comment>
<dbReference type="Gene3D" id="2.60.40.10">
    <property type="entry name" value="Immunoglobulins"/>
    <property type="match status" value="1"/>
</dbReference>
<dbReference type="InterPro" id="IPR013783">
    <property type="entry name" value="Ig-like_fold"/>
</dbReference>
<dbReference type="Pfam" id="PF13585">
    <property type="entry name" value="CHU_C"/>
    <property type="match status" value="1"/>
</dbReference>
<evidence type="ECO:0000313" key="2">
    <source>
        <dbReference type="Proteomes" id="UP001258315"/>
    </source>
</evidence>
<dbReference type="Proteomes" id="UP001258315">
    <property type="component" value="Unassembled WGS sequence"/>
</dbReference>
<dbReference type="EMBL" id="JAVLVU010000001">
    <property type="protein sequence ID" value="MDT3402983.1"/>
    <property type="molecule type" value="Genomic_DNA"/>
</dbReference>
<sequence>MLLLRYLLLIIFTNLLMNAFAQQDVEFHLNAHLLQGKNIIKVKRDFNDPYLWVLAQNNEVFRINSIDNTVTNYTAFFNIYNNFNLIDIAGVNKDTVFVATNSPNVIAYNNGTIRFIGVNNGLTGNVHSLGVDYSGSYLDNLTRRIPSNHSISIATATGMHHYDYRQQVMLPGSSNVPTTVYEATYRAEMVRATEAGNFPGLPFNYPAFALSLGTYGGYLYYGGAYGTINTAYYTEYPARPGIGFMNFYWGTENGLFQNGTAYSNNPNSPQKHYLDGINVNKITSLYGLKSFGTPQNEGLIKEILLVATDKGLYFSNSGYGKFSTGPLNVYDFYFYADIGNIKINHVTSNNVVNTSPVCEDGVWVASVNGLYLLKPDFGKYINPQQYQAIQFQNQPFTVTQRDICSGTTTTATVNSISYSGNSIQWYKDGVQLPAQSGTDLIIDKSGDYYAVLYDPCSTFHVESNHLKVNVISSPTADLLYPDLIQACSGSTINLAIATNPNFQYRWYKDGALTGNITGSLNTTQSGKFKYEVSACSGNWISSKEVEVKFINLASPVINSDKTAYCIGEIATLSVNVSQSPDYDINWLYNGAPLAGKLNSTSISTTDAGTYNVYLSSKILNCTGPPSGKAISFDAIPTLSIQQSSNTTFCNGETVNLKATYSNGNIKWSTGETSDNISVTTSGSYSATVKTAAGCEFNQSINVNFLPNPVISIPDARLCEYSREQITLTAPAGFAKYIWNGIAGSRNFVTNKSGVVTLVVTDANGCKASESITINNYCKDILLPNTFTPNGDGVNDTWQIIGLSSDLSTLVKVFNRNGEMVFESRGYPTAWNGQHKGKKLPAGAYYYIISTRSSKQVLSGSVTIIY</sequence>
<gene>
    <name evidence="1" type="ORF">QE417_002055</name>
</gene>
<accession>A0ABU3GT76</accession>
<dbReference type="InterPro" id="IPR036179">
    <property type="entry name" value="Ig-like_dom_sf"/>
</dbReference>
<keyword evidence="2" id="KW-1185">Reference proteome</keyword>
<evidence type="ECO:0000313" key="1">
    <source>
        <dbReference type="EMBL" id="MDT3402983.1"/>
    </source>
</evidence>
<reference evidence="2" key="1">
    <citation type="submission" date="2023-07" db="EMBL/GenBank/DDBJ databases">
        <title>Functional and genomic diversity of the sorghum phyllosphere microbiome.</title>
        <authorList>
            <person name="Shade A."/>
        </authorList>
    </citation>
    <scope>NUCLEOTIDE SEQUENCE [LARGE SCALE GENOMIC DNA]</scope>
    <source>
        <strain evidence="2">SORGH_AS_0422</strain>
    </source>
</reference>
<proteinExistence type="predicted"/>
<organism evidence="1 2">
    <name type="scientific">Mucilaginibacter terrae</name>
    <dbReference type="NCBI Taxonomy" id="1955052"/>
    <lineage>
        <taxon>Bacteria</taxon>
        <taxon>Pseudomonadati</taxon>
        <taxon>Bacteroidota</taxon>
        <taxon>Sphingobacteriia</taxon>
        <taxon>Sphingobacteriales</taxon>
        <taxon>Sphingobacteriaceae</taxon>
        <taxon>Mucilaginibacter</taxon>
    </lineage>
</organism>
<protein>
    <submittedName>
        <fullName evidence="1">Gliding motility-associated-like protein</fullName>
    </submittedName>
</protein>
<dbReference type="NCBIfam" id="TIGR04131">
    <property type="entry name" value="Bac_Flav_CTERM"/>
    <property type="match status" value="1"/>
</dbReference>
<dbReference type="InterPro" id="IPR026341">
    <property type="entry name" value="T9SS_type_B"/>
</dbReference>
<name>A0ABU3GT76_9SPHI</name>
<dbReference type="SUPFAM" id="SSF48726">
    <property type="entry name" value="Immunoglobulin"/>
    <property type="match status" value="1"/>
</dbReference>